<reference evidence="4" key="1">
    <citation type="submission" date="2022-01" db="EMBL/GenBank/DDBJ databases">
        <authorList>
            <person name="King R."/>
        </authorList>
    </citation>
    <scope>NUCLEOTIDE SEQUENCE</scope>
</reference>
<evidence type="ECO:0000313" key="4">
    <source>
        <dbReference type="EMBL" id="CAG9808649.1"/>
    </source>
</evidence>
<sequence length="320" mass="36932">MIEELQKYKSDQLTDIKITEVQINLSNGMCIAGKWWGNLKKKPILCLHGWQDNAGTFDRLIPLLPREFSYLAIDLLGHGRSSWLPRGVPYNLFDNVYTIIYIMKEYNWQSISILGHSMGGAIAFLFSIMFPDKLDCLVTIEFGKNPDRSDIERIMDARDNILNFIVLDEKSQAISEPPSYTLEEMIEKVHVGSFGNITSESAPYILERNIKKSFKVPGKYFFSRDPRLRNLILTPHPENLTLCGAKNMTAPYLFLYSPESPLFAKEFFFDQFLEASQENSKFQQVLVDSESHHYHLNEVEKISEVVAKFLIENQKVIHHL</sequence>
<dbReference type="Pfam" id="PF00561">
    <property type="entry name" value="Abhydrolase_1"/>
    <property type="match status" value="1"/>
</dbReference>
<dbReference type="SUPFAM" id="SSF53474">
    <property type="entry name" value="alpha/beta-Hydrolases"/>
    <property type="match status" value="1"/>
</dbReference>
<dbReference type="PANTHER" id="PTHR43798:SF14">
    <property type="entry name" value="SERINE HYDROLASE-LIKE PROTEIN DDB_G0286239"/>
    <property type="match status" value="1"/>
</dbReference>
<dbReference type="Proteomes" id="UP001153620">
    <property type="component" value="Chromosome 3"/>
</dbReference>
<evidence type="ECO:0000313" key="5">
    <source>
        <dbReference type="Proteomes" id="UP001153620"/>
    </source>
</evidence>
<proteinExistence type="inferred from homology"/>
<dbReference type="InterPro" id="IPR029058">
    <property type="entry name" value="AB_hydrolase_fold"/>
</dbReference>
<dbReference type="PANTHER" id="PTHR43798">
    <property type="entry name" value="MONOACYLGLYCEROL LIPASE"/>
    <property type="match status" value="1"/>
</dbReference>
<dbReference type="GO" id="GO:0016787">
    <property type="term" value="F:hydrolase activity"/>
    <property type="evidence" value="ECO:0007669"/>
    <property type="project" value="UniProtKB-KW"/>
</dbReference>
<keyword evidence="2" id="KW-0378">Hydrolase</keyword>
<evidence type="ECO:0000256" key="2">
    <source>
        <dbReference type="ARBA" id="ARBA00022801"/>
    </source>
</evidence>
<name>A0A9N9S491_9DIPT</name>
<dbReference type="InterPro" id="IPR000073">
    <property type="entry name" value="AB_hydrolase_1"/>
</dbReference>
<dbReference type="GO" id="GO:0016020">
    <property type="term" value="C:membrane"/>
    <property type="evidence" value="ECO:0007669"/>
    <property type="project" value="TreeGrafter"/>
</dbReference>
<dbReference type="AlphaFoldDB" id="A0A9N9S491"/>
<organism evidence="4 5">
    <name type="scientific">Chironomus riparius</name>
    <dbReference type="NCBI Taxonomy" id="315576"/>
    <lineage>
        <taxon>Eukaryota</taxon>
        <taxon>Metazoa</taxon>
        <taxon>Ecdysozoa</taxon>
        <taxon>Arthropoda</taxon>
        <taxon>Hexapoda</taxon>
        <taxon>Insecta</taxon>
        <taxon>Pterygota</taxon>
        <taxon>Neoptera</taxon>
        <taxon>Endopterygota</taxon>
        <taxon>Diptera</taxon>
        <taxon>Nematocera</taxon>
        <taxon>Chironomoidea</taxon>
        <taxon>Chironomidae</taxon>
        <taxon>Chironominae</taxon>
        <taxon>Chironomus</taxon>
    </lineage>
</organism>
<dbReference type="PRINTS" id="PR00111">
    <property type="entry name" value="ABHYDROLASE"/>
</dbReference>
<gene>
    <name evidence="4" type="ORF">CHIRRI_LOCUS11487</name>
</gene>
<dbReference type="OrthoDB" id="190201at2759"/>
<protein>
    <recommendedName>
        <fullName evidence="3">AB hydrolase-1 domain-containing protein</fullName>
    </recommendedName>
</protein>
<keyword evidence="5" id="KW-1185">Reference proteome</keyword>
<dbReference type="EMBL" id="OU895879">
    <property type="protein sequence ID" value="CAG9808649.1"/>
    <property type="molecule type" value="Genomic_DNA"/>
</dbReference>
<comment type="similarity">
    <text evidence="1">Belongs to the AB hydrolase superfamily.</text>
</comment>
<feature type="domain" description="AB hydrolase-1" evidence="3">
    <location>
        <begin position="42"/>
        <end position="195"/>
    </location>
</feature>
<dbReference type="InterPro" id="IPR050266">
    <property type="entry name" value="AB_hydrolase_sf"/>
</dbReference>
<evidence type="ECO:0000256" key="1">
    <source>
        <dbReference type="ARBA" id="ARBA00008645"/>
    </source>
</evidence>
<reference evidence="4" key="2">
    <citation type="submission" date="2022-10" db="EMBL/GenBank/DDBJ databases">
        <authorList>
            <consortium name="ENA_rothamsted_submissions"/>
            <consortium name="culmorum"/>
            <person name="King R."/>
        </authorList>
    </citation>
    <scope>NUCLEOTIDE SEQUENCE</scope>
</reference>
<evidence type="ECO:0000259" key="3">
    <source>
        <dbReference type="Pfam" id="PF00561"/>
    </source>
</evidence>
<accession>A0A9N9S491</accession>
<dbReference type="Gene3D" id="3.40.50.1820">
    <property type="entry name" value="alpha/beta hydrolase"/>
    <property type="match status" value="1"/>
</dbReference>